<keyword evidence="2" id="KW-0058">Aromatic hydrocarbons catabolism</keyword>
<evidence type="ECO:0000256" key="3">
    <source>
        <dbReference type="ARBA" id="ARBA00022801"/>
    </source>
</evidence>
<dbReference type="Pfam" id="PF06441">
    <property type="entry name" value="EHN"/>
    <property type="match status" value="1"/>
</dbReference>
<evidence type="ECO:0000256" key="1">
    <source>
        <dbReference type="ARBA" id="ARBA00010088"/>
    </source>
</evidence>
<evidence type="ECO:0000256" key="4">
    <source>
        <dbReference type="SAM" id="MobiDB-lite"/>
    </source>
</evidence>
<gene>
    <name evidence="6" type="ORF">B0I32_103122</name>
</gene>
<feature type="region of interest" description="Disordered" evidence="4">
    <location>
        <begin position="327"/>
        <end position="392"/>
    </location>
</feature>
<keyword evidence="7" id="KW-1185">Reference proteome</keyword>
<dbReference type="OrthoDB" id="5171248at2"/>
<dbReference type="Proteomes" id="UP000238312">
    <property type="component" value="Unassembled WGS sequence"/>
</dbReference>
<reference evidence="6 7" key="1">
    <citation type="submission" date="2018-03" db="EMBL/GenBank/DDBJ databases">
        <title>Genomic Encyclopedia of Type Strains, Phase III (KMG-III): the genomes of soil and plant-associated and newly described type strains.</title>
        <authorList>
            <person name="Whitman W."/>
        </authorList>
    </citation>
    <scope>NUCLEOTIDE SEQUENCE [LARGE SCALE GENOMIC DNA]</scope>
    <source>
        <strain evidence="6 7">CGMCC 4.7104</strain>
    </source>
</reference>
<dbReference type="PANTHER" id="PTHR21661">
    <property type="entry name" value="EPOXIDE HYDROLASE 1-RELATED"/>
    <property type="match status" value="1"/>
</dbReference>
<dbReference type="PANTHER" id="PTHR21661:SF35">
    <property type="entry name" value="EPOXIDE HYDROLASE"/>
    <property type="match status" value="1"/>
</dbReference>
<dbReference type="InterPro" id="IPR010497">
    <property type="entry name" value="Epoxide_hydro_N"/>
</dbReference>
<keyword evidence="3 6" id="KW-0378">Hydrolase</keyword>
<comment type="similarity">
    <text evidence="1">Belongs to the peptidase S33 family.</text>
</comment>
<protein>
    <submittedName>
        <fullName evidence="6">Epoxide hydrolase-like protein</fullName>
    </submittedName>
</protein>
<feature type="domain" description="Epoxide hydrolase N-terminal" evidence="5">
    <location>
        <begin position="7"/>
        <end position="112"/>
    </location>
</feature>
<dbReference type="InterPro" id="IPR029058">
    <property type="entry name" value="AB_hydrolase_fold"/>
</dbReference>
<dbReference type="InterPro" id="IPR016292">
    <property type="entry name" value="Epoxide_hydrolase"/>
</dbReference>
<dbReference type="Gene3D" id="3.40.50.1820">
    <property type="entry name" value="alpha/beta hydrolase"/>
    <property type="match status" value="1"/>
</dbReference>
<accession>A0A2T0N6Q7</accession>
<sequence>MTNNTDIRPFRVDIPQTELDDLHDRLNRARWPRQLGGTGWERGVPVDYLKGLADYWADGFDWRAQEKTLNAYPQFVTTIDGQDIHFLHVRSPEPDALPLILSHGWPGSFVDFLDVIGPLTDPRAHGGDPADAFHVVIPSLPGFGFSNPVREPGWGNLFRVAAAFGELMTRLGYERFAAQGGDVGGGVTMLLPMAAPGRVLATHVNGPSPYPFGPPIELDGLSGADRARAERFNASREDGLGYLHLQSTRPRTLAYGLNDSPIGQLAWIAEKFKEWTDPAAELPEDAVDRDRLLTEVSLYWFTGSGASSADFLYEGMQAYREMTASSYNDAQSGDGGPGEGRSEGGQSGNGGSGSGGSEGGGSRDSRFGDGQSEDGGSGVEQGGWPDVPMPPQGVAVFAADTTIRAIADPANTVGHWSEFDRGGHFPALETPDLLVGDLREFFRVAR</sequence>
<evidence type="ECO:0000313" key="6">
    <source>
        <dbReference type="EMBL" id="PRX68161.1"/>
    </source>
</evidence>
<organism evidence="6 7">
    <name type="scientific">Nonomuraea fuscirosea</name>
    <dbReference type="NCBI Taxonomy" id="1291556"/>
    <lineage>
        <taxon>Bacteria</taxon>
        <taxon>Bacillati</taxon>
        <taxon>Actinomycetota</taxon>
        <taxon>Actinomycetes</taxon>
        <taxon>Streptosporangiales</taxon>
        <taxon>Streptosporangiaceae</taxon>
        <taxon>Nonomuraea</taxon>
    </lineage>
</organism>
<dbReference type="PIRSF" id="PIRSF001112">
    <property type="entry name" value="Epoxide_hydrolase"/>
    <property type="match status" value="1"/>
</dbReference>
<dbReference type="AlphaFoldDB" id="A0A2T0N6Q7"/>
<dbReference type="EMBL" id="PVNG01000003">
    <property type="protein sequence ID" value="PRX68161.1"/>
    <property type="molecule type" value="Genomic_DNA"/>
</dbReference>
<evidence type="ECO:0000256" key="2">
    <source>
        <dbReference type="ARBA" id="ARBA00022797"/>
    </source>
</evidence>
<feature type="compositionally biased region" description="Gly residues" evidence="4">
    <location>
        <begin position="333"/>
        <end position="360"/>
    </location>
</feature>
<dbReference type="SUPFAM" id="SSF53474">
    <property type="entry name" value="alpha/beta-Hydrolases"/>
    <property type="match status" value="2"/>
</dbReference>
<dbReference type="RefSeq" id="WP_106236280.1">
    <property type="nucleotide sequence ID" value="NZ_PVNG01000003.1"/>
</dbReference>
<proteinExistence type="inferred from homology"/>
<dbReference type="GO" id="GO:0004301">
    <property type="term" value="F:epoxide hydrolase activity"/>
    <property type="evidence" value="ECO:0007669"/>
    <property type="project" value="TreeGrafter"/>
</dbReference>
<evidence type="ECO:0000313" key="7">
    <source>
        <dbReference type="Proteomes" id="UP000238312"/>
    </source>
</evidence>
<evidence type="ECO:0000259" key="5">
    <source>
        <dbReference type="Pfam" id="PF06441"/>
    </source>
</evidence>
<dbReference type="GO" id="GO:0097176">
    <property type="term" value="P:epoxide metabolic process"/>
    <property type="evidence" value="ECO:0007669"/>
    <property type="project" value="TreeGrafter"/>
</dbReference>
<comment type="caution">
    <text evidence="6">The sequence shown here is derived from an EMBL/GenBank/DDBJ whole genome shotgun (WGS) entry which is preliminary data.</text>
</comment>
<name>A0A2T0N6Q7_9ACTN</name>